<reference evidence="1" key="1">
    <citation type="submission" date="2018-05" db="EMBL/GenBank/DDBJ databases">
        <authorList>
            <person name="Lanie J.A."/>
            <person name="Ng W.-L."/>
            <person name="Kazmierczak K.M."/>
            <person name="Andrzejewski T.M."/>
            <person name="Davidsen T.M."/>
            <person name="Wayne K.J."/>
            <person name="Tettelin H."/>
            <person name="Glass J.I."/>
            <person name="Rusch D."/>
            <person name="Podicherti R."/>
            <person name="Tsui H.-C.T."/>
            <person name="Winkler M.E."/>
        </authorList>
    </citation>
    <scope>NUCLEOTIDE SEQUENCE</scope>
</reference>
<protein>
    <submittedName>
        <fullName evidence="1">Uncharacterized protein</fullName>
    </submittedName>
</protein>
<feature type="non-terminal residue" evidence="1">
    <location>
        <position position="232"/>
    </location>
</feature>
<accession>A0A383E4N6</accession>
<organism evidence="1">
    <name type="scientific">marine metagenome</name>
    <dbReference type="NCBI Taxonomy" id="408172"/>
    <lineage>
        <taxon>unclassified sequences</taxon>
        <taxon>metagenomes</taxon>
        <taxon>ecological metagenomes</taxon>
    </lineage>
</organism>
<dbReference type="NCBIfam" id="TIGR04372">
    <property type="entry name" value="glycosyl_04372"/>
    <property type="match status" value="1"/>
</dbReference>
<feature type="non-terminal residue" evidence="1">
    <location>
        <position position="1"/>
    </location>
</feature>
<sequence length="232" mass="26453">RDSAYLESVDNRKDWSYHNHRDCNIDNYILVSEKLAEMGYYVLRMGVTVKKALETNSPMVIDYANHAKNTDFMDIYLASICEFVISTGNGGDVPAILCFRKPCVFVNACPIFYLWTFNSNSLAITKHLVSATNNNELTLKEIFSTDVGVSLNSECYKENGVVVIDNTPKEICDIAIEMVKKLSGSWESNDNDRILQTKFWDIFPNTKLINGKVKHGEIRMTYGSDFLRNNTW</sequence>
<dbReference type="InterPro" id="IPR030808">
    <property type="entry name" value="Glycosyl_04372"/>
</dbReference>
<proteinExistence type="predicted"/>
<gene>
    <name evidence="1" type="ORF">METZ01_LOCUS504661</name>
</gene>
<name>A0A383E4N6_9ZZZZ</name>
<dbReference type="EMBL" id="UINC01222851">
    <property type="protein sequence ID" value="SVE51807.1"/>
    <property type="molecule type" value="Genomic_DNA"/>
</dbReference>
<evidence type="ECO:0000313" key="1">
    <source>
        <dbReference type="EMBL" id="SVE51807.1"/>
    </source>
</evidence>
<dbReference type="AlphaFoldDB" id="A0A383E4N6"/>